<gene>
    <name evidence="14" type="ORF">CTER_1042</name>
</gene>
<dbReference type="Proteomes" id="UP000014155">
    <property type="component" value="Unassembled WGS sequence"/>
</dbReference>
<keyword evidence="5" id="KW-0762">Sugar transport</keyword>
<dbReference type="eggNOG" id="COG4668">
    <property type="taxonomic scope" value="Bacteria"/>
</dbReference>
<evidence type="ECO:0000256" key="5">
    <source>
        <dbReference type="ARBA" id="ARBA00022597"/>
    </source>
</evidence>
<accession>S0FV17</accession>
<evidence type="ECO:0000313" key="14">
    <source>
        <dbReference type="EMBL" id="EMS73004.1"/>
    </source>
</evidence>
<keyword evidence="6 14" id="KW-0808">Transferase</keyword>
<dbReference type="AlphaFoldDB" id="S0FV17"/>
<keyword evidence="8" id="KW-0418">Kinase</keyword>
<dbReference type="Pfam" id="PF00359">
    <property type="entry name" value="PTS_EIIA_2"/>
    <property type="match status" value="1"/>
</dbReference>
<protein>
    <recommendedName>
        <fullName evidence="2">Mannitol-specific phosphotransferase enzyme IIA component</fullName>
    </recommendedName>
    <alternativeName>
        <fullName evidence="10">EIIA</fullName>
    </alternativeName>
    <alternativeName>
        <fullName evidence="11">EIII</fullName>
    </alternativeName>
    <alternativeName>
        <fullName evidence="9">PTS system mannitol-specific EIIA component</fullName>
    </alternativeName>
</protein>
<evidence type="ECO:0000256" key="7">
    <source>
        <dbReference type="ARBA" id="ARBA00022683"/>
    </source>
</evidence>
<keyword evidence="3" id="KW-0813">Transport</keyword>
<dbReference type="GO" id="GO:0005886">
    <property type="term" value="C:plasma membrane"/>
    <property type="evidence" value="ECO:0007669"/>
    <property type="project" value="TreeGrafter"/>
</dbReference>
<keyword evidence="4" id="KW-0597">Phosphoprotein</keyword>
<evidence type="ECO:0000256" key="6">
    <source>
        <dbReference type="ARBA" id="ARBA00022679"/>
    </source>
</evidence>
<dbReference type="PATRIC" id="fig|1195236.3.peg.1339"/>
<keyword evidence="15" id="KW-1185">Reference proteome</keyword>
<feature type="region of interest" description="Disordered" evidence="12">
    <location>
        <begin position="1"/>
        <end position="22"/>
    </location>
</feature>
<dbReference type="STRING" id="1195236.CTER_1042"/>
<dbReference type="EMBL" id="AORV01000023">
    <property type="protein sequence ID" value="EMS73004.1"/>
    <property type="molecule type" value="Genomic_DNA"/>
</dbReference>
<evidence type="ECO:0000256" key="3">
    <source>
        <dbReference type="ARBA" id="ARBA00022448"/>
    </source>
</evidence>
<dbReference type="InterPro" id="IPR002178">
    <property type="entry name" value="PTS_EIIA_type-2_dom"/>
</dbReference>
<evidence type="ECO:0000256" key="11">
    <source>
        <dbReference type="ARBA" id="ARBA00030962"/>
    </source>
</evidence>
<proteinExistence type="predicted"/>
<reference evidence="14 15" key="1">
    <citation type="journal article" date="2013" name="Genome Announc.">
        <title>Draft Genome Sequence of the Cellulolytic, Mesophilic, Anaerobic Bacterium Clostridium termitidis Strain CT1112 (DSM 5398).</title>
        <authorList>
            <person name="Lal S."/>
            <person name="Ramachandran U."/>
            <person name="Zhang X."/>
            <person name="Munir R."/>
            <person name="Sparling R."/>
            <person name="Levin D.B."/>
        </authorList>
    </citation>
    <scope>NUCLEOTIDE SEQUENCE [LARGE SCALE GENOMIC DNA]</scope>
    <source>
        <strain evidence="14 15">CT1112</strain>
    </source>
</reference>
<dbReference type="InterPro" id="IPR050893">
    <property type="entry name" value="Sugar_PTS"/>
</dbReference>
<name>S0FV17_RUMCE</name>
<comment type="function">
    <text evidence="1">The phosphoenolpyruvate-dependent sugar phosphotransferase system (sugar PTS), a major carbohydrate active transport system, catalyzes the phosphorylation of incoming sugar substrates concomitantly with their translocation across the cell membrane. The enzyme II CmtAB PTS system is involved in D-mannitol transport.</text>
</comment>
<organism evidence="14 15">
    <name type="scientific">Ruminiclostridium cellobioparum subsp. termitidis CT1112</name>
    <dbReference type="NCBI Taxonomy" id="1195236"/>
    <lineage>
        <taxon>Bacteria</taxon>
        <taxon>Bacillati</taxon>
        <taxon>Bacillota</taxon>
        <taxon>Clostridia</taxon>
        <taxon>Eubacteriales</taxon>
        <taxon>Oscillospiraceae</taxon>
        <taxon>Ruminiclostridium</taxon>
    </lineage>
</organism>
<sequence length="175" mass="19291">MGFSFFGKKEKKPETDKVQGHMDNTGVNVNKYYGILDLKNIKTGQKSVSKEEAIEMAGQLLVDGGYVLPGYIEAMQEREKVYSTYIGEGIAIPHGVGAAKDKIIRTGISVLQFPDGVIFGENKVAYLVVGIAGKGNEHMKILTNIAEFIQEGEAIKELFTVKDSERIYRALTDKL</sequence>
<dbReference type="GO" id="GO:0009401">
    <property type="term" value="P:phosphoenolpyruvate-dependent sugar phosphotransferase system"/>
    <property type="evidence" value="ECO:0007669"/>
    <property type="project" value="UniProtKB-KW"/>
</dbReference>
<evidence type="ECO:0000256" key="2">
    <source>
        <dbReference type="ARBA" id="ARBA00014783"/>
    </source>
</evidence>
<evidence type="ECO:0000256" key="1">
    <source>
        <dbReference type="ARBA" id="ARBA00002434"/>
    </source>
</evidence>
<evidence type="ECO:0000313" key="15">
    <source>
        <dbReference type="Proteomes" id="UP000014155"/>
    </source>
</evidence>
<evidence type="ECO:0000256" key="10">
    <source>
        <dbReference type="ARBA" id="ARBA00030956"/>
    </source>
</evidence>
<feature type="domain" description="PTS EIIA type-2" evidence="13">
    <location>
        <begin position="34"/>
        <end position="174"/>
    </location>
</feature>
<evidence type="ECO:0000256" key="8">
    <source>
        <dbReference type="ARBA" id="ARBA00022777"/>
    </source>
</evidence>
<evidence type="ECO:0000259" key="13">
    <source>
        <dbReference type="PROSITE" id="PS51094"/>
    </source>
</evidence>
<evidence type="ECO:0000256" key="9">
    <source>
        <dbReference type="ARBA" id="ARBA00029908"/>
    </source>
</evidence>
<dbReference type="Gene3D" id="3.40.930.10">
    <property type="entry name" value="Mannitol-specific EII, Chain A"/>
    <property type="match status" value="1"/>
</dbReference>
<dbReference type="CDD" id="cd00211">
    <property type="entry name" value="PTS_IIA_fru"/>
    <property type="match status" value="1"/>
</dbReference>
<evidence type="ECO:0000256" key="4">
    <source>
        <dbReference type="ARBA" id="ARBA00022553"/>
    </source>
</evidence>
<keyword evidence="7" id="KW-0598">Phosphotransferase system</keyword>
<evidence type="ECO:0000256" key="12">
    <source>
        <dbReference type="SAM" id="MobiDB-lite"/>
    </source>
</evidence>
<dbReference type="PANTHER" id="PTHR30181">
    <property type="entry name" value="MANNITOL PERMEASE IIC COMPONENT"/>
    <property type="match status" value="1"/>
</dbReference>
<dbReference type="GO" id="GO:0090563">
    <property type="term" value="F:protein-phosphocysteine-sugar phosphotransferase activity"/>
    <property type="evidence" value="ECO:0007669"/>
    <property type="project" value="TreeGrafter"/>
</dbReference>
<dbReference type="PROSITE" id="PS51094">
    <property type="entry name" value="PTS_EIIA_TYPE_2"/>
    <property type="match status" value="1"/>
</dbReference>
<feature type="compositionally biased region" description="Basic and acidic residues" evidence="12">
    <location>
        <begin position="7"/>
        <end position="20"/>
    </location>
</feature>
<dbReference type="RefSeq" id="WP_004624508.1">
    <property type="nucleotide sequence ID" value="NZ_AORV01000023.1"/>
</dbReference>
<dbReference type="PANTHER" id="PTHR30181:SF2">
    <property type="entry name" value="PTS SYSTEM MANNITOL-SPECIFIC EIICBA COMPONENT"/>
    <property type="match status" value="1"/>
</dbReference>
<dbReference type="PROSITE" id="PS00372">
    <property type="entry name" value="PTS_EIIA_TYPE_2_HIS"/>
    <property type="match status" value="1"/>
</dbReference>
<dbReference type="InterPro" id="IPR016152">
    <property type="entry name" value="PTrfase/Anion_transptr"/>
</dbReference>
<comment type="caution">
    <text evidence="14">The sequence shown here is derived from an EMBL/GenBank/DDBJ whole genome shotgun (WGS) entry which is preliminary data.</text>
</comment>
<dbReference type="GO" id="GO:0016301">
    <property type="term" value="F:kinase activity"/>
    <property type="evidence" value="ECO:0007669"/>
    <property type="project" value="UniProtKB-KW"/>
</dbReference>
<dbReference type="SUPFAM" id="SSF55804">
    <property type="entry name" value="Phoshotransferase/anion transport protein"/>
    <property type="match status" value="1"/>
</dbReference>